<evidence type="ECO:0000313" key="7">
    <source>
        <dbReference type="EMBL" id="VVC36043.1"/>
    </source>
</evidence>
<dbReference type="SUPFAM" id="SSF52833">
    <property type="entry name" value="Thioredoxin-like"/>
    <property type="match status" value="1"/>
</dbReference>
<dbReference type="CDD" id="cd03039">
    <property type="entry name" value="GST_N_Sigma_like"/>
    <property type="match status" value="1"/>
</dbReference>
<name>A0A5E4MUR7_9HEMI</name>
<gene>
    <name evidence="7" type="ORF">CINCED_3A004503</name>
</gene>
<keyword evidence="8" id="KW-1185">Reference proteome</keyword>
<dbReference type="AlphaFoldDB" id="A0A5E4MUR7"/>
<evidence type="ECO:0000256" key="2">
    <source>
        <dbReference type="ARBA" id="ARBA00022679"/>
    </source>
</evidence>
<dbReference type="PROSITE" id="PS50405">
    <property type="entry name" value="GST_CTER"/>
    <property type="match status" value="1"/>
</dbReference>
<dbReference type="EMBL" id="CABPRJ010001430">
    <property type="protein sequence ID" value="VVC36043.1"/>
    <property type="molecule type" value="Genomic_DNA"/>
</dbReference>
<evidence type="ECO:0000313" key="8">
    <source>
        <dbReference type="Proteomes" id="UP000325440"/>
    </source>
</evidence>
<dbReference type="InterPro" id="IPR010987">
    <property type="entry name" value="Glutathione-S-Trfase_C-like"/>
</dbReference>
<feature type="domain" description="GST N-terminal" evidence="5">
    <location>
        <begin position="48"/>
        <end position="127"/>
    </location>
</feature>
<dbReference type="EC" id="2.5.1.18" evidence="1"/>
<dbReference type="InterPro" id="IPR040079">
    <property type="entry name" value="Glutathione_S-Trfase"/>
</dbReference>
<comment type="similarity">
    <text evidence="3">Belongs to the GST superfamily. Sigma family.</text>
</comment>
<dbReference type="PANTHER" id="PTHR11571">
    <property type="entry name" value="GLUTATHIONE S-TRANSFERASE"/>
    <property type="match status" value="1"/>
</dbReference>
<protein>
    <recommendedName>
        <fullName evidence="1">glutathione transferase</fullName>
        <ecNumber evidence="1">2.5.1.18</ecNumber>
    </recommendedName>
</protein>
<dbReference type="Proteomes" id="UP000325440">
    <property type="component" value="Unassembled WGS sequence"/>
</dbReference>
<dbReference type="SFLD" id="SFLDG00363">
    <property type="entry name" value="AMPS_(cytGST):_Alpha-__Mu-__Pi"/>
    <property type="match status" value="1"/>
</dbReference>
<dbReference type="FunFam" id="1.20.1050.10:FF:000030">
    <property type="entry name" value="Glutathione S-transferase S1"/>
    <property type="match status" value="1"/>
</dbReference>
<dbReference type="InterPro" id="IPR004045">
    <property type="entry name" value="Glutathione_S-Trfase_N"/>
</dbReference>
<dbReference type="InterPro" id="IPR004046">
    <property type="entry name" value="GST_C"/>
</dbReference>
<evidence type="ECO:0000256" key="3">
    <source>
        <dbReference type="ARBA" id="ARBA00038317"/>
    </source>
</evidence>
<comment type="catalytic activity">
    <reaction evidence="4">
        <text>RX + glutathione = an S-substituted glutathione + a halide anion + H(+)</text>
        <dbReference type="Rhea" id="RHEA:16437"/>
        <dbReference type="ChEBI" id="CHEBI:15378"/>
        <dbReference type="ChEBI" id="CHEBI:16042"/>
        <dbReference type="ChEBI" id="CHEBI:17792"/>
        <dbReference type="ChEBI" id="CHEBI:57925"/>
        <dbReference type="ChEBI" id="CHEBI:90779"/>
        <dbReference type="EC" id="2.5.1.18"/>
    </reaction>
</comment>
<dbReference type="Pfam" id="PF13409">
    <property type="entry name" value="GST_N_2"/>
    <property type="match status" value="1"/>
</dbReference>
<accession>A0A5E4MUR7</accession>
<dbReference type="SUPFAM" id="SSF47616">
    <property type="entry name" value="GST C-terminal domain-like"/>
    <property type="match status" value="1"/>
</dbReference>
<dbReference type="PROSITE" id="PS50404">
    <property type="entry name" value="GST_NTER"/>
    <property type="match status" value="1"/>
</dbReference>
<feature type="domain" description="GST C-terminal" evidence="6">
    <location>
        <begin position="131"/>
        <end position="254"/>
    </location>
</feature>
<dbReference type="InterPro" id="IPR036249">
    <property type="entry name" value="Thioredoxin-like_sf"/>
</dbReference>
<evidence type="ECO:0000256" key="1">
    <source>
        <dbReference type="ARBA" id="ARBA00012452"/>
    </source>
</evidence>
<dbReference type="OrthoDB" id="414243at2759"/>
<dbReference type="GO" id="GO:0006749">
    <property type="term" value="P:glutathione metabolic process"/>
    <property type="evidence" value="ECO:0007669"/>
    <property type="project" value="TreeGrafter"/>
</dbReference>
<proteinExistence type="inferred from homology"/>
<dbReference type="Gene3D" id="3.40.30.10">
    <property type="entry name" value="Glutaredoxin"/>
    <property type="match status" value="1"/>
</dbReference>
<keyword evidence="2 7" id="KW-0808">Transferase</keyword>
<organism evidence="7 8">
    <name type="scientific">Cinara cedri</name>
    <dbReference type="NCBI Taxonomy" id="506608"/>
    <lineage>
        <taxon>Eukaryota</taxon>
        <taxon>Metazoa</taxon>
        <taxon>Ecdysozoa</taxon>
        <taxon>Arthropoda</taxon>
        <taxon>Hexapoda</taxon>
        <taxon>Insecta</taxon>
        <taxon>Pterygota</taxon>
        <taxon>Neoptera</taxon>
        <taxon>Paraneoptera</taxon>
        <taxon>Hemiptera</taxon>
        <taxon>Sternorrhyncha</taxon>
        <taxon>Aphidomorpha</taxon>
        <taxon>Aphidoidea</taxon>
        <taxon>Aphididae</taxon>
        <taxon>Lachninae</taxon>
        <taxon>Cinara</taxon>
    </lineage>
</organism>
<dbReference type="Pfam" id="PF14497">
    <property type="entry name" value="GST_C_3"/>
    <property type="match status" value="1"/>
</dbReference>
<dbReference type="InterPro" id="IPR036282">
    <property type="entry name" value="Glutathione-S-Trfase_C_sf"/>
</dbReference>
<evidence type="ECO:0000259" key="6">
    <source>
        <dbReference type="PROSITE" id="PS50405"/>
    </source>
</evidence>
<reference evidence="7 8" key="1">
    <citation type="submission" date="2019-08" db="EMBL/GenBank/DDBJ databases">
        <authorList>
            <person name="Alioto T."/>
            <person name="Alioto T."/>
            <person name="Gomez Garrido J."/>
        </authorList>
    </citation>
    <scope>NUCLEOTIDE SEQUENCE [LARGE SCALE GENOMIC DNA]</scope>
</reference>
<sequence>MTLLNSYSTKFTILYIMVMVNNLSQVNADYKSNGDLTHLTSYELTNNTKFEIKYLTTEGLAQPIRFLLNLMGRRFKDVRITNATWKSGAKKEMPFGHVPVLILDDTIRLTQSTAICRFLATFVHDQLNEVNDWEAYLIDSNVENMQDLRRELIKHIHEINDDKRNKLKAKFENITLPIFLRKFENIVTYNHQHFVRGKLTWADIFFASIANSIGKLINNTSYLDKYHNLKKLTEKVLSIEAIQSWLENPEYIVV</sequence>
<dbReference type="PANTHER" id="PTHR11571:SF224">
    <property type="entry name" value="HEMATOPOIETIC PROSTAGLANDIN D SYNTHASE"/>
    <property type="match status" value="1"/>
</dbReference>
<dbReference type="GO" id="GO:0004364">
    <property type="term" value="F:glutathione transferase activity"/>
    <property type="evidence" value="ECO:0007669"/>
    <property type="project" value="UniProtKB-EC"/>
</dbReference>
<dbReference type="InterPro" id="IPR050213">
    <property type="entry name" value="GST_superfamily"/>
</dbReference>
<evidence type="ECO:0000259" key="5">
    <source>
        <dbReference type="PROSITE" id="PS50404"/>
    </source>
</evidence>
<dbReference type="SFLD" id="SFLDG01205">
    <property type="entry name" value="AMPS.1"/>
    <property type="match status" value="1"/>
</dbReference>
<dbReference type="CDD" id="cd03192">
    <property type="entry name" value="GST_C_Sigma_like"/>
    <property type="match status" value="1"/>
</dbReference>
<dbReference type="SFLD" id="SFLDS00019">
    <property type="entry name" value="Glutathione_Transferase_(cytos"/>
    <property type="match status" value="1"/>
</dbReference>
<dbReference type="Gene3D" id="1.20.1050.10">
    <property type="match status" value="1"/>
</dbReference>
<evidence type="ECO:0000256" key="4">
    <source>
        <dbReference type="ARBA" id="ARBA00047960"/>
    </source>
</evidence>